<dbReference type="PANTHER" id="PTHR43317">
    <property type="entry name" value="THERMOSPERMINE SYNTHASE ACAULIS5"/>
    <property type="match status" value="1"/>
</dbReference>
<feature type="transmembrane region" description="Helical" evidence="2">
    <location>
        <begin position="42"/>
        <end position="64"/>
    </location>
</feature>
<feature type="transmembrane region" description="Helical" evidence="2">
    <location>
        <begin position="352"/>
        <end position="376"/>
    </location>
</feature>
<feature type="transmembrane region" description="Helical" evidence="2">
    <location>
        <begin position="388"/>
        <end position="408"/>
    </location>
</feature>
<dbReference type="Pfam" id="PF01564">
    <property type="entry name" value="Spermine_synth"/>
    <property type="match status" value="1"/>
</dbReference>
<dbReference type="Proteomes" id="UP000194432">
    <property type="component" value="Chromosome 1"/>
</dbReference>
<dbReference type="SUPFAM" id="SSF53335">
    <property type="entry name" value="S-adenosyl-L-methionine-dependent methyltransferases"/>
    <property type="match status" value="1"/>
</dbReference>
<feature type="transmembrane region" description="Helical" evidence="2">
    <location>
        <begin position="76"/>
        <end position="98"/>
    </location>
</feature>
<dbReference type="PANTHER" id="PTHR43317:SF1">
    <property type="entry name" value="THERMOSPERMINE SYNTHASE ACAULIS5"/>
    <property type="match status" value="1"/>
</dbReference>
<feature type="transmembrane region" description="Helical" evidence="2">
    <location>
        <begin position="118"/>
        <end position="141"/>
    </location>
</feature>
<dbReference type="KEGG" id="acin:CBP34_18610"/>
<organism evidence="3 4">
    <name type="scientific">Acidovorax carolinensis</name>
    <dbReference type="NCBI Taxonomy" id="553814"/>
    <lineage>
        <taxon>Bacteria</taxon>
        <taxon>Pseudomonadati</taxon>
        <taxon>Pseudomonadota</taxon>
        <taxon>Betaproteobacteria</taxon>
        <taxon>Burkholderiales</taxon>
        <taxon>Comamonadaceae</taxon>
        <taxon>Acidovorax</taxon>
    </lineage>
</organism>
<dbReference type="NCBIfam" id="NF037959">
    <property type="entry name" value="MFS_SpdSyn"/>
    <property type="match status" value="1"/>
</dbReference>
<keyword evidence="4" id="KW-1185">Reference proteome</keyword>
<dbReference type="AlphaFoldDB" id="A0A240U618"/>
<dbReference type="SUPFAM" id="SSF103473">
    <property type="entry name" value="MFS general substrate transporter"/>
    <property type="match status" value="1"/>
</dbReference>
<dbReference type="Gene3D" id="3.40.50.150">
    <property type="entry name" value="Vaccinia Virus protein VP39"/>
    <property type="match status" value="1"/>
</dbReference>
<evidence type="ECO:0000256" key="2">
    <source>
        <dbReference type="SAM" id="Phobius"/>
    </source>
</evidence>
<keyword evidence="1" id="KW-0620">Polyamine biosynthesis</keyword>
<feature type="transmembrane region" description="Helical" evidence="2">
    <location>
        <begin position="162"/>
        <end position="183"/>
    </location>
</feature>
<feature type="transmembrane region" description="Helical" evidence="2">
    <location>
        <begin position="189"/>
        <end position="208"/>
    </location>
</feature>
<accession>A0A240U618</accession>
<feature type="transmembrane region" description="Helical" evidence="2">
    <location>
        <begin position="414"/>
        <end position="434"/>
    </location>
</feature>
<keyword evidence="2" id="KW-0472">Membrane</keyword>
<protein>
    <submittedName>
        <fullName evidence="3">Spermidine synthase</fullName>
    </submittedName>
</protein>
<keyword evidence="2" id="KW-1133">Transmembrane helix</keyword>
<feature type="transmembrane region" description="Helical" evidence="2">
    <location>
        <begin position="309"/>
        <end position="332"/>
    </location>
</feature>
<feature type="transmembrane region" description="Helical" evidence="2">
    <location>
        <begin position="12"/>
        <end position="30"/>
    </location>
</feature>
<reference evidence="3 4" key="1">
    <citation type="submission" date="2017-05" db="EMBL/GenBank/DDBJ databases">
        <title>Polyphasic characterization of four soil-derived phenanthrene-degrading Acidovorax strains and proposal of Acidovorax phenanthrenivorans sp. nov.</title>
        <authorList>
            <person name="Singleton D.R."/>
            <person name="Lee J."/>
            <person name="Dickey A.N."/>
            <person name="Stroud A."/>
            <person name="Scholl E.H."/>
            <person name="Wright F.A."/>
            <person name="Aitken M.D."/>
        </authorList>
    </citation>
    <scope>NUCLEOTIDE SEQUENCE [LARGE SCALE GENOMIC DNA]</scope>
    <source>
        <strain evidence="3">NA3</strain>
    </source>
</reference>
<evidence type="ECO:0000313" key="4">
    <source>
        <dbReference type="Proteomes" id="UP000194432"/>
    </source>
</evidence>
<evidence type="ECO:0000256" key="1">
    <source>
        <dbReference type="ARBA" id="ARBA00023115"/>
    </source>
</evidence>
<dbReference type="CDD" id="cd02440">
    <property type="entry name" value="AdoMet_MTases"/>
    <property type="match status" value="1"/>
</dbReference>
<dbReference type="EMBL" id="CP021361">
    <property type="protein sequence ID" value="ART53276.1"/>
    <property type="molecule type" value="Genomic_DNA"/>
</dbReference>
<gene>
    <name evidence="3" type="ORF">CBP34_18610</name>
</gene>
<dbReference type="InterPro" id="IPR029063">
    <property type="entry name" value="SAM-dependent_MTases_sf"/>
</dbReference>
<keyword evidence="2" id="KW-0812">Transmembrane</keyword>
<feature type="transmembrane region" description="Helical" evidence="2">
    <location>
        <begin position="446"/>
        <end position="464"/>
    </location>
</feature>
<feature type="transmembrane region" description="Helical" evidence="2">
    <location>
        <begin position="269"/>
        <end position="289"/>
    </location>
</feature>
<dbReference type="GO" id="GO:0006596">
    <property type="term" value="P:polyamine biosynthetic process"/>
    <property type="evidence" value="ECO:0007669"/>
    <property type="project" value="UniProtKB-KW"/>
</dbReference>
<dbReference type="InterPro" id="IPR036259">
    <property type="entry name" value="MFS_trans_sf"/>
</dbReference>
<name>A0A240U618_9BURK</name>
<feature type="transmembrane region" description="Helical" evidence="2">
    <location>
        <begin position="234"/>
        <end position="257"/>
    </location>
</feature>
<evidence type="ECO:0000313" key="3">
    <source>
        <dbReference type="EMBL" id="ART53276.1"/>
    </source>
</evidence>
<sequence length="1000" mass="108391">MTPTHRNHRHWLFAIFVLSGFAGLIYQSIWSHYLGLFLGHAAYAQALVLAIFMGGMAAGAAWIAHAGRRWRNLIRGYAVIEAIIGVCGLLFHSIFGSVASFSYDWLIPALADPWAINLARWIVAALLILPQTILLGMTFPLMSGGLIRRFPGSDGHVLGSLYFTNSIGAAGGALVAVFVLLPWVGLPGAMVVAGVLNFAVAGLAWWLAREPEPVRPAAAQARPTSEQSLRHNPLLRLVLISTALSGAASFAYEIIWIRMLSMTVGSTMHAFELMLASFIAGIALGGLWVRRHADSTDAPLRLVGWMQVFMGVAALASLAVYANAFAWVGWLIQALAKTDGGYALFNLGTATTAIAIMLPAAFFAGTTLPLFTVALLRNGQGERAIGRVYAWNTLGSIAGVFAAIHFLIPVLGLKLALCIAALVDMGIGLVLLRLHADTQKSMVRFGMGLGLAAVALIVAVRIPFDPMTTASGVFRHGRTSLQQGDKVLYYKDGKTTSVAAVLSDNGNLHISTNGKTDASIQMDDNQPASLDEPTMVLAAALPLSMHASPQRVGVIGFGSGLTTHTFLGDARVRQVDTIEIESAMVQGAKAYGRRVERAYNDPRSHIVIDDAKSYFSGQNSKYDIIISEPSNPWISGVGALFSQEFYQFVPRHLNENGLFVQWVQMYEINDALLGSILKALAPAFSDYAAYLSNQSDLLIIASPKGSVPKLNLAPLVANAKSQMDLKRIGIENAEQLGFRQIADGRLLRALSQLHPKQAANSDFYPILSLEAPKARFKNGLAETTQSLPVINRPLLGALGIASVLPANVEPTQIQHFPADTLTIRARTIAKEMRGEITLFSPAVASLQAAARACDAPWTVQQRRQLAANISDLADRTIQYLPPSLLQGVWIQPTWMPCAHKLPADFARAMALLQAHAQRDYAQMEALGNDWIKNRPQDEFMKTGFDGYAWSGVVLALIQQKKWDQLSGSLDIEAQKVRISPERLFLHRIAHALARETSNQP</sequence>
<proteinExistence type="predicted"/>
<dbReference type="RefSeq" id="WP_094098893.1">
    <property type="nucleotide sequence ID" value="NZ_CP021361.1"/>
</dbReference>